<evidence type="ECO:0008006" key="3">
    <source>
        <dbReference type="Google" id="ProtNLM"/>
    </source>
</evidence>
<dbReference type="AlphaFoldDB" id="A0A3P5X8Z5"/>
<keyword evidence="2" id="KW-1185">Reference proteome</keyword>
<dbReference type="RefSeq" id="WP_124092815.1">
    <property type="nucleotide sequence ID" value="NZ_CBCRYA010000001.1"/>
</dbReference>
<dbReference type="InterPro" id="IPR009097">
    <property type="entry name" value="Cyclic_Pdiesterase"/>
</dbReference>
<evidence type="ECO:0000313" key="1">
    <source>
        <dbReference type="EMBL" id="VDC30987.1"/>
    </source>
</evidence>
<dbReference type="SUPFAM" id="SSF55144">
    <property type="entry name" value="LigT-like"/>
    <property type="match status" value="1"/>
</dbReference>
<dbReference type="OrthoDB" id="3397424at2"/>
<organism evidence="1 2">
    <name type="scientific">Arthrobacter ulcerisalmonis</name>
    <dbReference type="NCBI Taxonomy" id="2483813"/>
    <lineage>
        <taxon>Bacteria</taxon>
        <taxon>Bacillati</taxon>
        <taxon>Actinomycetota</taxon>
        <taxon>Actinomycetes</taxon>
        <taxon>Micrococcales</taxon>
        <taxon>Micrococcaceae</taxon>
        <taxon>Arthrobacter</taxon>
    </lineage>
</organism>
<dbReference type="Pfam" id="PF13563">
    <property type="entry name" value="2_5_RNA_ligase2"/>
    <property type="match status" value="1"/>
</dbReference>
<reference evidence="1 2" key="1">
    <citation type="submission" date="2018-11" db="EMBL/GenBank/DDBJ databases">
        <authorList>
            <person name="Criscuolo A."/>
        </authorList>
    </citation>
    <scope>NUCLEOTIDE SEQUENCE [LARGE SCALE GENOMIC DNA]</scope>
    <source>
        <strain evidence="1">AT11b</strain>
    </source>
</reference>
<dbReference type="Proteomes" id="UP000280861">
    <property type="component" value="Unassembled WGS sequence"/>
</dbReference>
<dbReference type="Gene3D" id="3.90.1140.10">
    <property type="entry name" value="Cyclic phosphodiesterase"/>
    <property type="match status" value="1"/>
</dbReference>
<protein>
    <recommendedName>
        <fullName evidence="3">2',5' RNA ligase family</fullName>
    </recommendedName>
</protein>
<name>A0A3P5X8Z5_9MICC</name>
<proteinExistence type="predicted"/>
<accession>A0A3P5X8Z5</accession>
<gene>
    <name evidence="1" type="ORF">PSET11_02712</name>
</gene>
<evidence type="ECO:0000313" key="2">
    <source>
        <dbReference type="Proteomes" id="UP000280861"/>
    </source>
</evidence>
<sequence length="172" mass="18252">MRSVELTFDPEAEARIRADWDLLAAAGLPSLAHHTSASNRPHITLAAGNDLALDPAGADPWKSLPLEVDFAGLTLFPGHKGTFVLVRLVVVTRALLDLHAGLHRVLAGATPLTRPDAWTPHVTLASKITGAQVTPALELLSTATPVHCTDARLWDSTSKTTKSLVGPATQPR</sequence>
<dbReference type="EMBL" id="UXAU01000038">
    <property type="protein sequence ID" value="VDC30987.1"/>
    <property type="molecule type" value="Genomic_DNA"/>
</dbReference>